<proteinExistence type="predicted"/>
<comment type="caution">
    <text evidence="1">The sequence shown here is derived from an EMBL/GenBank/DDBJ whole genome shotgun (WGS) entry which is preliminary data.</text>
</comment>
<sequence>MSQEMKCLTLIFPNLTSSILLDWGGMGAGSVLYDHRSLQLNEDDYQRNNKVEWDPDVERVKLLGEALVPDYAMSFTGDPLVAYRDETVPTVVTRAEPHNQVVLTSAILSQFMELIVLSHPDALSFILMFLPDHNTSSTKVECSRFVKMQGSKVS</sequence>
<evidence type="ECO:0000313" key="2">
    <source>
        <dbReference type="Proteomes" id="UP000823775"/>
    </source>
</evidence>
<gene>
    <name evidence="1" type="ORF">HAX54_019844</name>
</gene>
<reference evidence="1 2" key="1">
    <citation type="journal article" date="2021" name="BMC Genomics">
        <title>Datura genome reveals duplications of psychoactive alkaloid biosynthetic genes and high mutation rate following tissue culture.</title>
        <authorList>
            <person name="Rajewski A."/>
            <person name="Carter-House D."/>
            <person name="Stajich J."/>
            <person name="Litt A."/>
        </authorList>
    </citation>
    <scope>NUCLEOTIDE SEQUENCE [LARGE SCALE GENOMIC DNA]</scope>
    <source>
        <strain evidence="1">AR-01</strain>
    </source>
</reference>
<dbReference type="Proteomes" id="UP000823775">
    <property type="component" value="Unassembled WGS sequence"/>
</dbReference>
<protein>
    <submittedName>
        <fullName evidence="1">Uncharacterized protein</fullName>
    </submittedName>
</protein>
<evidence type="ECO:0000313" key="1">
    <source>
        <dbReference type="EMBL" id="MCD9560977.1"/>
    </source>
</evidence>
<dbReference type="InterPro" id="IPR050390">
    <property type="entry name" value="C5-Methyltransferase"/>
</dbReference>
<dbReference type="PANTHER" id="PTHR10629">
    <property type="entry name" value="CYTOSINE-SPECIFIC METHYLTRANSFERASE"/>
    <property type="match status" value="1"/>
</dbReference>
<name>A0ABS8UPX8_DATST</name>
<keyword evidence="2" id="KW-1185">Reference proteome</keyword>
<dbReference type="PANTHER" id="PTHR10629:SF50">
    <property type="entry name" value="DNA (CYTOSINE-5)-METHYLTRANSFERASE CMT3"/>
    <property type="match status" value="1"/>
</dbReference>
<accession>A0ABS8UPX8</accession>
<organism evidence="1 2">
    <name type="scientific">Datura stramonium</name>
    <name type="common">Jimsonweed</name>
    <name type="synonym">Common thornapple</name>
    <dbReference type="NCBI Taxonomy" id="4076"/>
    <lineage>
        <taxon>Eukaryota</taxon>
        <taxon>Viridiplantae</taxon>
        <taxon>Streptophyta</taxon>
        <taxon>Embryophyta</taxon>
        <taxon>Tracheophyta</taxon>
        <taxon>Spermatophyta</taxon>
        <taxon>Magnoliopsida</taxon>
        <taxon>eudicotyledons</taxon>
        <taxon>Gunneridae</taxon>
        <taxon>Pentapetalae</taxon>
        <taxon>asterids</taxon>
        <taxon>lamiids</taxon>
        <taxon>Solanales</taxon>
        <taxon>Solanaceae</taxon>
        <taxon>Solanoideae</taxon>
        <taxon>Datureae</taxon>
        <taxon>Datura</taxon>
    </lineage>
</organism>
<dbReference type="EMBL" id="JACEIK010002406">
    <property type="protein sequence ID" value="MCD9560977.1"/>
    <property type="molecule type" value="Genomic_DNA"/>
</dbReference>